<gene>
    <name evidence="1" type="ORF">V1525DRAFT_365726</name>
</gene>
<proteinExistence type="predicted"/>
<dbReference type="Proteomes" id="UP001433508">
    <property type="component" value="Unassembled WGS sequence"/>
</dbReference>
<protein>
    <submittedName>
        <fullName evidence="1">Uncharacterized protein</fullName>
    </submittedName>
</protein>
<sequence length="333" mass="36949">MERIRELFRLLSESFPPSPKFTETDVPDLSQKVLLVTGGSSGIGLELSRVLYHRGGRVIIAGRSEKSYNEAVSDIKANPPKGLNKFSKGSMEFLKIDLSDLTTIKPAAQDLLARVDRLDIAWYNAGVMIPPVGSKTKQGYELQWGTNVVAHFLLNRFLSPLQIKTAESAPTGTVRTIWVSSSAHHMGPKPYGINFDDINYEKTAQKPKPFLTYGQSKVGDVLLAYEYANIVSDKGIVSLSLNPGNLRSNLQRYIGNFVRAIISRLLLYPPRFGGLTELYAGFSPEPAATKGFAYVVPWGRIGILNKNVQTGLEKHDTAKKLWALLEKETDKYM</sequence>
<evidence type="ECO:0000313" key="1">
    <source>
        <dbReference type="EMBL" id="KAK9235058.1"/>
    </source>
</evidence>
<accession>A0ACC3STX8</accession>
<evidence type="ECO:0000313" key="2">
    <source>
        <dbReference type="Proteomes" id="UP001433508"/>
    </source>
</evidence>
<name>A0ACC3STX8_LIPKO</name>
<dbReference type="EMBL" id="MU971433">
    <property type="protein sequence ID" value="KAK9235058.1"/>
    <property type="molecule type" value="Genomic_DNA"/>
</dbReference>
<keyword evidence="2" id="KW-1185">Reference proteome</keyword>
<comment type="caution">
    <text evidence="1">The sequence shown here is derived from an EMBL/GenBank/DDBJ whole genome shotgun (WGS) entry which is preliminary data.</text>
</comment>
<reference evidence="2" key="1">
    <citation type="journal article" date="2024" name="Front. Bioeng. Biotechnol.">
        <title>Genome-scale model development and genomic sequencing of the oleaginous clade Lipomyces.</title>
        <authorList>
            <person name="Czajka J.J."/>
            <person name="Han Y."/>
            <person name="Kim J."/>
            <person name="Mondo S.J."/>
            <person name="Hofstad B.A."/>
            <person name="Robles A."/>
            <person name="Haridas S."/>
            <person name="Riley R."/>
            <person name="LaButti K."/>
            <person name="Pangilinan J."/>
            <person name="Andreopoulos W."/>
            <person name="Lipzen A."/>
            <person name="Yan J."/>
            <person name="Wang M."/>
            <person name="Ng V."/>
            <person name="Grigoriev I.V."/>
            <person name="Spatafora J.W."/>
            <person name="Magnuson J.K."/>
            <person name="Baker S.E."/>
            <person name="Pomraning K.R."/>
        </authorList>
    </citation>
    <scope>NUCLEOTIDE SEQUENCE [LARGE SCALE GENOMIC DNA]</scope>
    <source>
        <strain evidence="2">CBS 7786</strain>
    </source>
</reference>
<organism evidence="1 2">
    <name type="scientific">Lipomyces kononenkoae</name>
    <name type="common">Yeast</name>
    <dbReference type="NCBI Taxonomy" id="34357"/>
    <lineage>
        <taxon>Eukaryota</taxon>
        <taxon>Fungi</taxon>
        <taxon>Dikarya</taxon>
        <taxon>Ascomycota</taxon>
        <taxon>Saccharomycotina</taxon>
        <taxon>Lipomycetes</taxon>
        <taxon>Lipomycetales</taxon>
        <taxon>Lipomycetaceae</taxon>
        <taxon>Lipomyces</taxon>
    </lineage>
</organism>